<protein>
    <submittedName>
        <fullName evidence="1">Uncharacterized protein</fullName>
    </submittedName>
</protein>
<sequence length="164" mass="18189">MSEQITVPRAGNTPPRERLELLETSQPATELWWEYRRDFTGQGWHELESVGQIADLVLGLNEATDGLTLEDEEPVTRYAQMYYLGEQRFQLELATVVPGGAYNFRIGQGAHAAEREGNTPTTSATTVQLLNRAQLIEVLTSWAQGYGLPQGYGSALHCYGDVSV</sequence>
<keyword evidence="2" id="KW-1185">Reference proteome</keyword>
<accession>A0ABY8H3Z8</accession>
<dbReference type="EMBL" id="CP121252">
    <property type="protein sequence ID" value="WFP15861.1"/>
    <property type="molecule type" value="Genomic_DNA"/>
</dbReference>
<reference evidence="1 2" key="1">
    <citation type="submission" date="2023-04" db="EMBL/GenBank/DDBJ databases">
        <title>Funneling lignin-derived compounds into biodiesel using alkali-halophilic Citricoccus sp. P2.</title>
        <authorList>
            <person name="Luo C.-B."/>
        </authorList>
    </citation>
    <scope>NUCLEOTIDE SEQUENCE [LARGE SCALE GENOMIC DNA]</scope>
    <source>
        <strain evidence="1 2">P2</strain>
    </source>
</reference>
<organism evidence="1 2">
    <name type="scientific">Citricoccus muralis</name>
    <dbReference type="NCBI Taxonomy" id="169134"/>
    <lineage>
        <taxon>Bacteria</taxon>
        <taxon>Bacillati</taxon>
        <taxon>Actinomycetota</taxon>
        <taxon>Actinomycetes</taxon>
        <taxon>Micrococcales</taxon>
        <taxon>Micrococcaceae</taxon>
        <taxon>Citricoccus</taxon>
    </lineage>
</organism>
<name>A0ABY8H3Z8_9MICC</name>
<gene>
    <name evidence="1" type="ORF">P8192_10705</name>
</gene>
<dbReference type="Proteomes" id="UP001219037">
    <property type="component" value="Chromosome"/>
</dbReference>
<evidence type="ECO:0000313" key="2">
    <source>
        <dbReference type="Proteomes" id="UP001219037"/>
    </source>
</evidence>
<proteinExistence type="predicted"/>
<evidence type="ECO:0000313" key="1">
    <source>
        <dbReference type="EMBL" id="WFP15861.1"/>
    </source>
</evidence>
<dbReference type="RefSeq" id="WP_278156915.1">
    <property type="nucleotide sequence ID" value="NZ_CP121252.1"/>
</dbReference>